<name>X1F2V9_9ZZZZ</name>
<accession>X1F2V9</accession>
<sequence>AEIKKGDKIFYYPRTKDVFCSAVSCGGAESASFEAAAQDEFYYNN</sequence>
<evidence type="ECO:0000313" key="1">
    <source>
        <dbReference type="EMBL" id="GAH39277.1"/>
    </source>
</evidence>
<reference evidence="1" key="1">
    <citation type="journal article" date="2014" name="Front. Microbiol.">
        <title>High frequency of phylogenetically diverse reductive dehalogenase-homologous genes in deep subseafloor sedimentary metagenomes.</title>
        <authorList>
            <person name="Kawai M."/>
            <person name="Futagami T."/>
            <person name="Toyoda A."/>
            <person name="Takaki Y."/>
            <person name="Nishi S."/>
            <person name="Hori S."/>
            <person name="Arai W."/>
            <person name="Tsubouchi T."/>
            <person name="Morono Y."/>
            <person name="Uchiyama I."/>
            <person name="Ito T."/>
            <person name="Fujiyama A."/>
            <person name="Inagaki F."/>
            <person name="Takami H."/>
        </authorList>
    </citation>
    <scope>NUCLEOTIDE SEQUENCE</scope>
    <source>
        <strain evidence="1">Expedition CK06-06</strain>
    </source>
</reference>
<feature type="non-terminal residue" evidence="1">
    <location>
        <position position="1"/>
    </location>
</feature>
<dbReference type="EMBL" id="BARU01010945">
    <property type="protein sequence ID" value="GAH39277.1"/>
    <property type="molecule type" value="Genomic_DNA"/>
</dbReference>
<gene>
    <name evidence="1" type="ORF">S03H2_20711</name>
</gene>
<comment type="caution">
    <text evidence="1">The sequence shown here is derived from an EMBL/GenBank/DDBJ whole genome shotgun (WGS) entry which is preliminary data.</text>
</comment>
<protein>
    <submittedName>
        <fullName evidence="1">Uncharacterized protein</fullName>
    </submittedName>
</protein>
<dbReference type="AlphaFoldDB" id="X1F2V9"/>
<organism evidence="1">
    <name type="scientific">marine sediment metagenome</name>
    <dbReference type="NCBI Taxonomy" id="412755"/>
    <lineage>
        <taxon>unclassified sequences</taxon>
        <taxon>metagenomes</taxon>
        <taxon>ecological metagenomes</taxon>
    </lineage>
</organism>
<proteinExistence type="predicted"/>